<protein>
    <recommendedName>
        <fullName evidence="3">LGFP repeat-containing protein</fullName>
    </recommendedName>
</protein>
<evidence type="ECO:0000313" key="1">
    <source>
        <dbReference type="EMBL" id="MEI4281346.1"/>
    </source>
</evidence>
<organism evidence="1 2">
    <name type="scientific">Klenkia terrae</name>
    <dbReference type="NCBI Taxonomy" id="1052259"/>
    <lineage>
        <taxon>Bacteria</taxon>
        <taxon>Bacillati</taxon>
        <taxon>Actinomycetota</taxon>
        <taxon>Actinomycetes</taxon>
        <taxon>Geodermatophilales</taxon>
        <taxon>Geodermatophilaceae</taxon>
        <taxon>Klenkia</taxon>
    </lineage>
</organism>
<comment type="caution">
    <text evidence="1">The sequence shown here is derived from an EMBL/GenBank/DDBJ whole genome shotgun (WGS) entry which is preliminary data.</text>
</comment>
<proteinExistence type="predicted"/>
<name>A0ABU8ECJ1_9ACTN</name>
<dbReference type="RefSeq" id="WP_336393052.1">
    <property type="nucleotide sequence ID" value="NZ_JBAPLV010000046.1"/>
</dbReference>
<dbReference type="Proteomes" id="UP001373496">
    <property type="component" value="Unassembled WGS sequence"/>
</dbReference>
<sequence>MAQGYEVGPLGYPTGDARPVTGGIAQDFQGGTLVWDSATGAVRRA</sequence>
<dbReference type="EMBL" id="JBAPLV010000046">
    <property type="protein sequence ID" value="MEI4281346.1"/>
    <property type="molecule type" value="Genomic_DNA"/>
</dbReference>
<gene>
    <name evidence="1" type="ORF">UXQ13_22930</name>
</gene>
<accession>A0ABU8ECJ1</accession>
<keyword evidence="2" id="KW-1185">Reference proteome</keyword>
<reference evidence="1 2" key="1">
    <citation type="submission" date="2024-03" db="EMBL/GenBank/DDBJ databases">
        <title>Draft genome sequence of Klenkia terrae.</title>
        <authorList>
            <person name="Duangmal K."/>
            <person name="Chantavorakit T."/>
        </authorList>
    </citation>
    <scope>NUCLEOTIDE SEQUENCE [LARGE SCALE GENOMIC DNA]</scope>
    <source>
        <strain evidence="1 2">JCM 17786</strain>
    </source>
</reference>
<dbReference type="InterPro" id="IPR013207">
    <property type="entry name" value="LGFP"/>
</dbReference>
<evidence type="ECO:0000313" key="2">
    <source>
        <dbReference type="Proteomes" id="UP001373496"/>
    </source>
</evidence>
<dbReference type="Pfam" id="PF08310">
    <property type="entry name" value="LGFP"/>
    <property type="match status" value="1"/>
</dbReference>
<evidence type="ECO:0008006" key="3">
    <source>
        <dbReference type="Google" id="ProtNLM"/>
    </source>
</evidence>